<dbReference type="AlphaFoldDB" id="A0A2I1KU84"/>
<proteinExistence type="predicted"/>
<evidence type="ECO:0000256" key="2">
    <source>
        <dbReference type="ARBA" id="ARBA00022679"/>
    </source>
</evidence>
<dbReference type="PANTHER" id="PTHR45871:SF1">
    <property type="entry name" value="PHOSPHATIDYLINOSITOL N-ACETYLGLUCOSAMINYLTRANSFERASE SUBUNIT A"/>
    <property type="match status" value="1"/>
</dbReference>
<keyword evidence="2 5" id="KW-0808">Transferase</keyword>
<name>A0A2I1KU84_9ACTO</name>
<dbReference type="InterPro" id="IPR001296">
    <property type="entry name" value="Glyco_trans_1"/>
</dbReference>
<dbReference type="EMBL" id="PKHA01000002">
    <property type="protein sequence ID" value="PKY99191.1"/>
    <property type="molecule type" value="Genomic_DNA"/>
</dbReference>
<dbReference type="Gene3D" id="3.40.50.2000">
    <property type="entry name" value="Glycogen Phosphorylase B"/>
    <property type="match status" value="2"/>
</dbReference>
<dbReference type="SUPFAM" id="SSF53756">
    <property type="entry name" value="UDP-Glycosyltransferase/glycogen phosphorylase"/>
    <property type="match status" value="1"/>
</dbReference>
<evidence type="ECO:0000256" key="1">
    <source>
        <dbReference type="ARBA" id="ARBA00022676"/>
    </source>
</evidence>
<feature type="domain" description="Glycosyl transferase family 1" evidence="3">
    <location>
        <begin position="188"/>
        <end position="335"/>
    </location>
</feature>
<evidence type="ECO:0000259" key="3">
    <source>
        <dbReference type="Pfam" id="PF00534"/>
    </source>
</evidence>
<evidence type="ECO:0000313" key="5">
    <source>
        <dbReference type="EMBL" id="PKY99191.1"/>
    </source>
</evidence>
<dbReference type="Proteomes" id="UP000234778">
    <property type="component" value="Unassembled WGS sequence"/>
</dbReference>
<gene>
    <name evidence="5" type="ORF">CYJ26_03440</name>
</gene>
<protein>
    <submittedName>
        <fullName evidence="5">Glycosyltransferase family 1 protein</fullName>
    </submittedName>
</protein>
<dbReference type="GO" id="GO:0016757">
    <property type="term" value="F:glycosyltransferase activity"/>
    <property type="evidence" value="ECO:0007669"/>
    <property type="project" value="UniProtKB-KW"/>
</dbReference>
<dbReference type="Pfam" id="PF13439">
    <property type="entry name" value="Glyco_transf_4"/>
    <property type="match status" value="1"/>
</dbReference>
<dbReference type="PANTHER" id="PTHR45871">
    <property type="entry name" value="N-ACETYLGLUCOSAMINYL-PHOSPHATIDYLINOSITOL BIOSYNTHETIC PROTEIN"/>
    <property type="match status" value="1"/>
</dbReference>
<dbReference type="RefSeq" id="WP_006549052.1">
    <property type="nucleotide sequence ID" value="NZ_CP136961.1"/>
</dbReference>
<accession>A0A2I1KU84</accession>
<dbReference type="Pfam" id="PF00534">
    <property type="entry name" value="Glycos_transf_1"/>
    <property type="match status" value="1"/>
</dbReference>
<comment type="caution">
    <text evidence="5">The sequence shown here is derived from an EMBL/GenBank/DDBJ whole genome shotgun (WGS) entry which is preliminary data.</text>
</comment>
<evidence type="ECO:0000259" key="4">
    <source>
        <dbReference type="Pfam" id="PF13439"/>
    </source>
</evidence>
<feature type="domain" description="Glycosyltransferase subfamily 4-like N-terminal" evidence="4">
    <location>
        <begin position="14"/>
        <end position="179"/>
    </location>
</feature>
<dbReference type="CDD" id="cd03801">
    <property type="entry name" value="GT4_PimA-like"/>
    <property type="match status" value="1"/>
</dbReference>
<reference evidence="5 6" key="1">
    <citation type="submission" date="2017-12" db="EMBL/GenBank/DDBJ databases">
        <title>Phylogenetic diversity of female urinary microbiome.</title>
        <authorList>
            <person name="Thomas-White K."/>
            <person name="Wolfe A.J."/>
        </authorList>
    </citation>
    <scope>NUCLEOTIDE SEQUENCE [LARGE SCALE GENOMIC DNA]</scope>
    <source>
        <strain evidence="5 6">UMB0319</strain>
    </source>
</reference>
<sequence length="369" mass="39702">MKIAMVVNSYPPRVGGLEYHIENLAQGLSDLGHEVWVLTISSTPGRRIDGEVRVLTGRAHLPIADVITLPSLGTTQALTRFLVQHGIDLVSTHTRFFPMSFVGLQAARRAGIPVIHTEHGSGYVANSSPVIFVGSRAVDLTMGRYVLTHADKVLGVSEPAARFAEKLGAPAAEVFYNAITPPQPTPPSPDRPTHLVFVGRVVAGKGWDTFLEAVRRLRERGTEVTGEILGDGAERERAVAYAQELGVSEVVAVRGRVSQEQVRQALRGSTLVNPTVLSEGFQTTLLEAIAERGRVVTFDVPGAYLLRKQGAPVTICESKDAAGLSQALIEMLSAPPGPADPSFITQWTWPVRAAQYATIAEQVIAAQVR</sequence>
<evidence type="ECO:0000313" key="6">
    <source>
        <dbReference type="Proteomes" id="UP000234778"/>
    </source>
</evidence>
<organism evidence="5 6">
    <name type="scientific">Actinomyces urogenitalis</name>
    <dbReference type="NCBI Taxonomy" id="103621"/>
    <lineage>
        <taxon>Bacteria</taxon>
        <taxon>Bacillati</taxon>
        <taxon>Actinomycetota</taxon>
        <taxon>Actinomycetes</taxon>
        <taxon>Actinomycetales</taxon>
        <taxon>Actinomycetaceae</taxon>
        <taxon>Actinomyces</taxon>
    </lineage>
</organism>
<dbReference type="InterPro" id="IPR028098">
    <property type="entry name" value="Glyco_trans_4-like_N"/>
</dbReference>
<dbReference type="GeneID" id="81707989"/>
<keyword evidence="1" id="KW-0328">Glycosyltransferase</keyword>